<name>A0ABR9IN75_RHIVS</name>
<dbReference type="InterPro" id="IPR029044">
    <property type="entry name" value="Nucleotide-diphossugar_trans"/>
</dbReference>
<gene>
    <name evidence="9" type="ORF">H4W29_001820</name>
</gene>
<dbReference type="RefSeq" id="WP_192728640.1">
    <property type="nucleotide sequence ID" value="NZ_BAAAVL010000001.1"/>
</dbReference>
<evidence type="ECO:0000256" key="2">
    <source>
        <dbReference type="ARBA" id="ARBA00022676"/>
    </source>
</evidence>
<dbReference type="Proteomes" id="UP000620262">
    <property type="component" value="Unassembled WGS sequence"/>
</dbReference>
<keyword evidence="2" id="KW-0328">Glycosyltransferase</keyword>
<dbReference type="Gene3D" id="3.90.550.10">
    <property type="entry name" value="Spore Coat Polysaccharide Biosynthesis Protein SpsA, Chain A"/>
    <property type="match status" value="1"/>
</dbReference>
<dbReference type="SUPFAM" id="SSF53448">
    <property type="entry name" value="Nucleotide-diphospho-sugar transferases"/>
    <property type="match status" value="1"/>
</dbReference>
<feature type="transmembrane region" description="Helical" evidence="7">
    <location>
        <begin position="31"/>
        <end position="51"/>
    </location>
</feature>
<dbReference type="InterPro" id="IPR050321">
    <property type="entry name" value="Glycosyltr_2/OpgH_subfam"/>
</dbReference>
<evidence type="ECO:0000313" key="10">
    <source>
        <dbReference type="Proteomes" id="UP000620262"/>
    </source>
</evidence>
<comment type="subcellular location">
    <subcellularLocation>
        <location evidence="1">Membrane</location>
        <topology evidence="1">Multi-pass membrane protein</topology>
    </subcellularLocation>
</comment>
<proteinExistence type="predicted"/>
<feature type="transmembrane region" description="Helical" evidence="7">
    <location>
        <begin position="396"/>
        <end position="415"/>
    </location>
</feature>
<keyword evidence="6 7" id="KW-0472">Membrane</keyword>
<evidence type="ECO:0000256" key="7">
    <source>
        <dbReference type="SAM" id="Phobius"/>
    </source>
</evidence>
<dbReference type="EMBL" id="JADBEC010000001">
    <property type="protein sequence ID" value="MBE1504639.1"/>
    <property type="molecule type" value="Genomic_DNA"/>
</dbReference>
<feature type="transmembrane region" description="Helical" evidence="7">
    <location>
        <begin position="543"/>
        <end position="563"/>
    </location>
</feature>
<keyword evidence="5 7" id="KW-1133">Transmembrane helix</keyword>
<reference evidence="9 10" key="1">
    <citation type="submission" date="2020-10" db="EMBL/GenBank/DDBJ databases">
        <title>Sequencing the genomes of 1000 actinobacteria strains.</title>
        <authorList>
            <person name="Klenk H.-P."/>
        </authorList>
    </citation>
    <scope>NUCLEOTIDE SEQUENCE [LARGE SCALE GENOMIC DNA]</scope>
    <source>
        <strain evidence="9 10">DSM 7307</strain>
    </source>
</reference>
<dbReference type="InterPro" id="IPR001173">
    <property type="entry name" value="Glyco_trans_2-like"/>
</dbReference>
<feature type="domain" description="Glycosyltransferase 2-like" evidence="8">
    <location>
        <begin position="198"/>
        <end position="383"/>
    </location>
</feature>
<evidence type="ECO:0000313" key="9">
    <source>
        <dbReference type="EMBL" id="MBE1504639.1"/>
    </source>
</evidence>
<evidence type="ECO:0000256" key="4">
    <source>
        <dbReference type="ARBA" id="ARBA00022692"/>
    </source>
</evidence>
<keyword evidence="3" id="KW-0808">Transferase</keyword>
<keyword evidence="10" id="KW-1185">Reference proteome</keyword>
<protein>
    <submittedName>
        <fullName evidence="9">Cellulose synthase/poly-beta-1,6-N-acetylglucosamine synthase-like glycosyltransferase</fullName>
    </submittedName>
</protein>
<organism evidence="9 10">
    <name type="scientific">Rhizobium viscosum</name>
    <name type="common">Arthrobacter viscosus</name>
    <dbReference type="NCBI Taxonomy" id="1673"/>
    <lineage>
        <taxon>Bacteria</taxon>
        <taxon>Pseudomonadati</taxon>
        <taxon>Pseudomonadota</taxon>
        <taxon>Alphaproteobacteria</taxon>
        <taxon>Hyphomicrobiales</taxon>
        <taxon>Rhizobiaceae</taxon>
        <taxon>Rhizobium/Agrobacterium group</taxon>
        <taxon>Rhizobium</taxon>
    </lineage>
</organism>
<sequence>MSTRAGIDRAYRSSVAKSEMFEPVFTGWNRAAYGLGIVCWLAALAYFWLWWAEPTHVVSWPAFLLVTLILAWVTLIPAYFILIFLDARQVRSSADLPKGRVAMVVTKAPSEPFAVVRKTLLAMLDQKGVEFDVWLADEDPSEETKRWCGQHGVMISTRKGVSEYHRPVWPRRTRCKEGNLAYFYDHFGYERYDFVAQFDADHVPTPTYLREVLRPFSDPEVGYVSAPSICDANAAESWAARGRLYAEASLHGSLQAGYNNGWAPLCIGSHYAVRTAALRKVGGLGPELAEDHSTTLMMNAGGWRGVHAVNAIAHGDGPVTFADLVVQEFQWSRSLVTILLQHSRRHVARLPLKLKFQFLFSQLWYPLFSVFMAVMFLLPVAALLTGHVFVNVTYPAFLLHSLPLSIVLTVFAVFWRASGTFRPYDAKLFGWEGVVFILLRWPWSLAGSLAAARDYVTGSFVDFRITPKGDQGQRKLPARIVAPYIALAGICAAAMVFAADGDGARGFQIFAAINLLIYVSLAILVVVRHAIENGQPLMLQAHSLRFAAAGSLVACLVGGAQLGNHGLTAMEALSDGQPFITFTRSQFAVAGAGLGGGKTRIVKFRLKWHGFAEAGRERRDVGENRNA</sequence>
<comment type="caution">
    <text evidence="9">The sequence shown here is derived from an EMBL/GenBank/DDBJ whole genome shotgun (WGS) entry which is preliminary data.</text>
</comment>
<feature type="transmembrane region" description="Helical" evidence="7">
    <location>
        <begin position="481"/>
        <end position="499"/>
    </location>
</feature>
<dbReference type="PANTHER" id="PTHR43867:SF2">
    <property type="entry name" value="CELLULOSE SYNTHASE CATALYTIC SUBUNIT A [UDP-FORMING]"/>
    <property type="match status" value="1"/>
</dbReference>
<dbReference type="PANTHER" id="PTHR43867">
    <property type="entry name" value="CELLULOSE SYNTHASE CATALYTIC SUBUNIT A [UDP-FORMING]"/>
    <property type="match status" value="1"/>
</dbReference>
<feature type="transmembrane region" description="Helical" evidence="7">
    <location>
        <begin position="363"/>
        <end position="390"/>
    </location>
</feature>
<feature type="transmembrane region" description="Helical" evidence="7">
    <location>
        <begin position="63"/>
        <end position="85"/>
    </location>
</feature>
<evidence type="ECO:0000259" key="8">
    <source>
        <dbReference type="Pfam" id="PF13632"/>
    </source>
</evidence>
<dbReference type="Pfam" id="PF13632">
    <property type="entry name" value="Glyco_trans_2_3"/>
    <property type="match status" value="1"/>
</dbReference>
<evidence type="ECO:0000256" key="5">
    <source>
        <dbReference type="ARBA" id="ARBA00022989"/>
    </source>
</evidence>
<accession>A0ABR9IN75</accession>
<evidence type="ECO:0000256" key="3">
    <source>
        <dbReference type="ARBA" id="ARBA00022679"/>
    </source>
</evidence>
<evidence type="ECO:0000256" key="6">
    <source>
        <dbReference type="ARBA" id="ARBA00023136"/>
    </source>
</evidence>
<feature type="transmembrane region" description="Helical" evidence="7">
    <location>
        <begin position="511"/>
        <end position="531"/>
    </location>
</feature>
<keyword evidence="4 7" id="KW-0812">Transmembrane</keyword>
<evidence type="ECO:0000256" key="1">
    <source>
        <dbReference type="ARBA" id="ARBA00004141"/>
    </source>
</evidence>